<dbReference type="PIRSF" id="PIRSF018266">
    <property type="entry name" value="FecR"/>
    <property type="match status" value="1"/>
</dbReference>
<dbReference type="InterPro" id="IPR012373">
    <property type="entry name" value="Ferrdict_sens_TM"/>
</dbReference>
<dbReference type="Gene3D" id="3.55.50.30">
    <property type="match status" value="1"/>
</dbReference>
<organism evidence="4 5">
    <name type="scientific">Agaribacillus aureus</name>
    <dbReference type="NCBI Taxonomy" id="3051825"/>
    <lineage>
        <taxon>Bacteria</taxon>
        <taxon>Pseudomonadati</taxon>
        <taxon>Bacteroidota</taxon>
        <taxon>Cytophagia</taxon>
        <taxon>Cytophagales</taxon>
        <taxon>Splendidivirgaceae</taxon>
        <taxon>Agaribacillus</taxon>
    </lineage>
</organism>
<evidence type="ECO:0000313" key="4">
    <source>
        <dbReference type="EMBL" id="MDN5212736.1"/>
    </source>
</evidence>
<dbReference type="Gene3D" id="2.60.120.1440">
    <property type="match status" value="1"/>
</dbReference>
<evidence type="ECO:0000256" key="1">
    <source>
        <dbReference type="SAM" id="Phobius"/>
    </source>
</evidence>
<dbReference type="PANTHER" id="PTHR30273">
    <property type="entry name" value="PERIPLASMIC SIGNAL SENSOR AND SIGMA FACTOR ACTIVATOR FECR-RELATED"/>
    <property type="match status" value="1"/>
</dbReference>
<dbReference type="EMBL" id="JAUJEB010000001">
    <property type="protein sequence ID" value="MDN5212736.1"/>
    <property type="molecule type" value="Genomic_DNA"/>
</dbReference>
<evidence type="ECO:0000313" key="5">
    <source>
        <dbReference type="Proteomes" id="UP001172083"/>
    </source>
</evidence>
<dbReference type="RefSeq" id="WP_346758053.1">
    <property type="nucleotide sequence ID" value="NZ_JAUJEB010000001.1"/>
</dbReference>
<reference evidence="4" key="1">
    <citation type="submission" date="2023-06" db="EMBL/GenBank/DDBJ databases">
        <title>Genomic of Agaribacillus aureum.</title>
        <authorList>
            <person name="Wang G."/>
        </authorList>
    </citation>
    <scope>NUCLEOTIDE SEQUENCE</scope>
    <source>
        <strain evidence="4">BMA12</strain>
    </source>
</reference>
<evidence type="ECO:0000259" key="3">
    <source>
        <dbReference type="Pfam" id="PF16344"/>
    </source>
</evidence>
<feature type="transmembrane region" description="Helical" evidence="1">
    <location>
        <begin position="120"/>
        <end position="141"/>
    </location>
</feature>
<dbReference type="Pfam" id="PF04773">
    <property type="entry name" value="FecR"/>
    <property type="match status" value="1"/>
</dbReference>
<dbReference type="Pfam" id="PF16344">
    <property type="entry name" value="FecR_C"/>
    <property type="match status" value="1"/>
</dbReference>
<accession>A0ABT8L8K7</accession>
<keyword evidence="1" id="KW-0472">Membrane</keyword>
<dbReference type="InterPro" id="IPR032508">
    <property type="entry name" value="FecR_C"/>
</dbReference>
<dbReference type="InterPro" id="IPR006860">
    <property type="entry name" value="FecR"/>
</dbReference>
<protein>
    <submittedName>
        <fullName evidence="4">DUF4974 domain-containing protein</fullName>
    </submittedName>
</protein>
<dbReference type="Proteomes" id="UP001172083">
    <property type="component" value="Unassembled WGS sequence"/>
</dbReference>
<evidence type="ECO:0000259" key="2">
    <source>
        <dbReference type="Pfam" id="PF04773"/>
    </source>
</evidence>
<feature type="domain" description="Protein FecR C-terminal" evidence="3">
    <location>
        <begin position="295"/>
        <end position="365"/>
    </location>
</feature>
<feature type="domain" description="FecR protein" evidence="2">
    <location>
        <begin position="156"/>
        <end position="249"/>
    </location>
</feature>
<sequence length="367" mass="41968">MNKLLIRKFFKKQCNEEELQQVYAWLHDPKNNEEVTALLKNSWHRASDSKAQADTDMEKLRYRILEKLDLTENHQEVYDEEFSLQGTEKPIFEANPLTSENNDFKNPAAPVFKPKIGFSWLRVAAVIIILEIVAFAAYHYLGNAQETTAPAYTVKTTLDGQKYTLFLKDGSKVILNSNSSLRYSDDYGETSRDLILEGEAFFEVAENPEKPFRVTANNITTVALGTSFNIMANPQTNMFRASLATGKVKIWHEDEKDSAHLLVPGEELVFAGEQEGFNKTLFDFKERLSWKDGIIYFHESDLFEAVEVLEKWYGVEFEVLNPEKADTDYNNINGEFKNESLSNVLKVMSFAKGFTYSITGKKVVIKL</sequence>
<proteinExistence type="predicted"/>
<keyword evidence="1" id="KW-1133">Transmembrane helix</keyword>
<gene>
    <name evidence="4" type="ORF">QQ020_11790</name>
</gene>
<name>A0ABT8L8K7_9BACT</name>
<keyword evidence="1" id="KW-0812">Transmembrane</keyword>
<keyword evidence="5" id="KW-1185">Reference proteome</keyword>
<dbReference type="PANTHER" id="PTHR30273:SF2">
    <property type="entry name" value="PROTEIN FECR"/>
    <property type="match status" value="1"/>
</dbReference>
<comment type="caution">
    <text evidence="4">The sequence shown here is derived from an EMBL/GenBank/DDBJ whole genome shotgun (WGS) entry which is preliminary data.</text>
</comment>